<keyword evidence="3" id="KW-1185">Reference proteome</keyword>
<proteinExistence type="predicted"/>
<dbReference type="EMBL" id="CP027845">
    <property type="protein sequence ID" value="AVP87849.1"/>
    <property type="molecule type" value="Genomic_DNA"/>
</dbReference>
<dbReference type="InterPro" id="IPR043519">
    <property type="entry name" value="NT_sf"/>
</dbReference>
<dbReference type="KEGG" id="ptc:phytr_9200"/>
<sequence length="63" mass="7111">MIGYNINNITTQKSVTEILKFFASSITKIFQQKLAGLYLTGSLSYNDFDISKSDIDLLVVLIY</sequence>
<dbReference type="Gene3D" id="3.30.460.10">
    <property type="entry name" value="Beta Polymerase, domain 2"/>
    <property type="match status" value="1"/>
</dbReference>
<reference evidence="2 3" key="1">
    <citation type="submission" date="2018-03" db="EMBL/GenBank/DDBJ databases">
        <title>A gene transfer event suggests a long-term partnership between eustigmatophyte algae and a novel lineage of endosymbiotic bacteria.</title>
        <authorList>
            <person name="Yurchenko T."/>
            <person name="Sevcikova T."/>
            <person name="Pribyl P."/>
            <person name="El Karkouri K."/>
            <person name="Klimes V."/>
            <person name="Amaral R."/>
            <person name="Zbrankova V."/>
            <person name="Kim E."/>
            <person name="Raoult D."/>
            <person name="Santos L.M.A."/>
            <person name="Elias M."/>
        </authorList>
    </citation>
    <scope>NUCLEOTIDE SEQUENCE [LARGE SCALE GENOMIC DNA]</scope>
    <source>
        <strain evidence="2">CCALA 838</strain>
    </source>
</reference>
<organism evidence="2 3">
    <name type="scientific">Candidatus Phycorickettsia trachydisci</name>
    <dbReference type="NCBI Taxonomy" id="2115978"/>
    <lineage>
        <taxon>Bacteria</taxon>
        <taxon>Pseudomonadati</taxon>
        <taxon>Pseudomonadota</taxon>
        <taxon>Alphaproteobacteria</taxon>
        <taxon>Rickettsiales</taxon>
        <taxon>Rickettsiaceae</taxon>
        <taxon>Candidatus Phycorickettsia</taxon>
    </lineage>
</organism>
<dbReference type="Pfam" id="PF01909">
    <property type="entry name" value="NTP_transf_2"/>
    <property type="match status" value="1"/>
</dbReference>
<dbReference type="AlphaFoldDB" id="A0A2P1P9B0"/>
<evidence type="ECO:0000313" key="3">
    <source>
        <dbReference type="Proteomes" id="UP000241762"/>
    </source>
</evidence>
<dbReference type="RefSeq" id="WP_106874692.1">
    <property type="nucleotide sequence ID" value="NZ_CP027845.1"/>
</dbReference>
<dbReference type="OrthoDB" id="4066793at2"/>
<evidence type="ECO:0000259" key="1">
    <source>
        <dbReference type="Pfam" id="PF01909"/>
    </source>
</evidence>
<dbReference type="SUPFAM" id="SSF81301">
    <property type="entry name" value="Nucleotidyltransferase"/>
    <property type="match status" value="1"/>
</dbReference>
<protein>
    <recommendedName>
        <fullName evidence="1">Polymerase nucleotidyl transferase domain-containing protein</fullName>
    </recommendedName>
</protein>
<dbReference type="Proteomes" id="UP000241762">
    <property type="component" value="Chromosome"/>
</dbReference>
<feature type="domain" description="Polymerase nucleotidyl transferase" evidence="1">
    <location>
        <begin position="26"/>
        <end position="61"/>
    </location>
</feature>
<accession>A0A2P1P9B0</accession>
<dbReference type="InterPro" id="IPR002934">
    <property type="entry name" value="Polymerase_NTP_transf_dom"/>
</dbReference>
<evidence type="ECO:0000313" key="2">
    <source>
        <dbReference type="EMBL" id="AVP87849.1"/>
    </source>
</evidence>
<name>A0A2P1P9B0_9RICK</name>
<dbReference type="GO" id="GO:0016779">
    <property type="term" value="F:nucleotidyltransferase activity"/>
    <property type="evidence" value="ECO:0007669"/>
    <property type="project" value="InterPro"/>
</dbReference>
<gene>
    <name evidence="2" type="ORF">phytr_9200</name>
</gene>